<dbReference type="SMART" id="SM00490">
    <property type="entry name" value="HELICc"/>
    <property type="match status" value="1"/>
</dbReference>
<dbReference type="InterPro" id="IPR036388">
    <property type="entry name" value="WH-like_DNA-bd_sf"/>
</dbReference>
<name>A0A2X4SI44_9PORP</name>
<dbReference type="GO" id="GO:0003677">
    <property type="term" value="F:DNA binding"/>
    <property type="evidence" value="ECO:0007669"/>
    <property type="project" value="UniProtKB-KW"/>
</dbReference>
<evidence type="ECO:0000256" key="9">
    <source>
        <dbReference type="ARBA" id="ARBA00034617"/>
    </source>
</evidence>
<dbReference type="InterPro" id="IPR001650">
    <property type="entry name" value="Helicase_C-like"/>
</dbReference>
<evidence type="ECO:0000256" key="3">
    <source>
        <dbReference type="ARBA" id="ARBA00022741"/>
    </source>
</evidence>
<dbReference type="PROSITE" id="PS51192">
    <property type="entry name" value="HELICASE_ATP_BIND_1"/>
    <property type="match status" value="1"/>
</dbReference>
<organism evidence="16 17">
    <name type="scientific">Porphyromonas crevioricanis</name>
    <dbReference type="NCBI Taxonomy" id="393921"/>
    <lineage>
        <taxon>Bacteria</taxon>
        <taxon>Pseudomonadati</taxon>
        <taxon>Bacteroidota</taxon>
        <taxon>Bacteroidia</taxon>
        <taxon>Bacteroidales</taxon>
        <taxon>Porphyromonadaceae</taxon>
        <taxon>Porphyromonas</taxon>
    </lineage>
</organism>
<evidence type="ECO:0000256" key="13">
    <source>
        <dbReference type="SAM" id="MobiDB-lite"/>
    </source>
</evidence>
<evidence type="ECO:0000256" key="12">
    <source>
        <dbReference type="ARBA" id="ARBA00044550"/>
    </source>
</evidence>
<dbReference type="KEGG" id="pcre:NCTC12858_01466"/>
<dbReference type="Proteomes" id="UP000249300">
    <property type="component" value="Chromosome 1"/>
</dbReference>
<dbReference type="GO" id="GO:0030894">
    <property type="term" value="C:replisome"/>
    <property type="evidence" value="ECO:0007669"/>
    <property type="project" value="TreeGrafter"/>
</dbReference>
<dbReference type="GO" id="GO:0043138">
    <property type="term" value="F:3'-5' DNA helicase activity"/>
    <property type="evidence" value="ECO:0007669"/>
    <property type="project" value="UniProtKB-EC"/>
</dbReference>
<keyword evidence="2" id="KW-0479">Metal-binding</keyword>
<sequence length="715" mass="82245">MSTPNIGKHELDELLDDIYRNNSSTERERGFGNNQRTSNQTDTNSDELPGDENTPLPPPNNVGTSEECRANLWRKGVQNKRLSPKQVLKKYWGYENFRPLQEDIILSVLEGHDTMGLMPTGGGKSITFQVPGLILPGVTLVITPLIALMKDQVDHLKEQRIPAATVHSGMLYEKVISTLENTCFGSYKFLYLSPERITSELFLNKLPQLQISLIVVDECHCISQWGYDFRPSYLNIIELRKAVPEVPVLALTATATPQVAQDIRRLLGFRSDARLFQKSFFRPNLSYVIRRTQDKDGMILHILRSVSGSAIVYCRNRKQTREIAKLLEAEDISADFFHAGLNYTERAIKQNNWKNNQTRVIVATNAFGMGIDKPDVRLVIHYQMPNSLEEYYQEAGRAGRDGERAYAVSLVTKKDRGVLKRRINDEFPSREFVRQIYDAVCNYLMIGEGEGFEKVFDFPIEQFIYQFKLPSVRTQSAIRIIEMSGIWTVIEQESRSRLRFLCKRDELYTYKFANPTEELVLNVILRSYEGVFIDFAFINEVFIANKAGLNSQQVYNILVELDKKDILHYIPQKNTPRLLMNIRREDSSLIRITKDALENRKEKFQERLNSVLNYIEKDNCCRSRTLVGYFGECLLSPCENCDVCLKRKQNIPAYFFEKVSNSIKELTESEGLKEISISQLAKKSGLTEINVAHTLHVLSFESPEWYVLGDILIWK</sequence>
<dbReference type="AlphaFoldDB" id="A0A2X4SI44"/>
<feature type="domain" description="Helicase ATP-binding" evidence="14">
    <location>
        <begin position="105"/>
        <end position="273"/>
    </location>
</feature>
<dbReference type="InterPro" id="IPR032284">
    <property type="entry name" value="RecQ_Zn-bd"/>
</dbReference>
<dbReference type="Gene3D" id="3.40.50.300">
    <property type="entry name" value="P-loop containing nucleotide triphosphate hydrolases"/>
    <property type="match status" value="2"/>
</dbReference>
<dbReference type="Pfam" id="PF16124">
    <property type="entry name" value="RecQ_Zn_bind"/>
    <property type="match status" value="1"/>
</dbReference>
<gene>
    <name evidence="16" type="primary">recQ_2</name>
    <name evidence="16" type="ORF">NCTC12858_01466</name>
</gene>
<protein>
    <recommendedName>
        <fullName evidence="11">ATP-dependent DNA helicase RecQ</fullName>
        <ecNumber evidence="10">5.6.2.4</ecNumber>
    </recommendedName>
    <alternativeName>
        <fullName evidence="12">DNA 3'-5' helicase RecQ</fullName>
    </alternativeName>
</protein>
<evidence type="ECO:0000259" key="14">
    <source>
        <dbReference type="PROSITE" id="PS51192"/>
    </source>
</evidence>
<evidence type="ECO:0000256" key="6">
    <source>
        <dbReference type="ARBA" id="ARBA00022840"/>
    </source>
</evidence>
<feature type="compositionally biased region" description="Polar residues" evidence="13">
    <location>
        <begin position="32"/>
        <end position="43"/>
    </location>
</feature>
<dbReference type="NCBIfam" id="TIGR00614">
    <property type="entry name" value="recQ_fam"/>
    <property type="match status" value="1"/>
</dbReference>
<dbReference type="PANTHER" id="PTHR13710">
    <property type="entry name" value="DNA HELICASE RECQ FAMILY MEMBER"/>
    <property type="match status" value="1"/>
</dbReference>
<keyword evidence="7" id="KW-0238">DNA-binding</keyword>
<evidence type="ECO:0000256" key="4">
    <source>
        <dbReference type="ARBA" id="ARBA00022801"/>
    </source>
</evidence>
<proteinExistence type="inferred from homology"/>
<keyword evidence="6" id="KW-0067">ATP-binding</keyword>
<evidence type="ECO:0000256" key="11">
    <source>
        <dbReference type="ARBA" id="ARBA00044535"/>
    </source>
</evidence>
<comment type="similarity">
    <text evidence="1">Belongs to the helicase family. RecQ subfamily.</text>
</comment>
<dbReference type="InterPro" id="IPR004589">
    <property type="entry name" value="DNA_helicase_ATP-dep_RecQ"/>
</dbReference>
<dbReference type="CDD" id="cd17920">
    <property type="entry name" value="DEXHc_RecQ"/>
    <property type="match status" value="1"/>
</dbReference>
<comment type="catalytic activity">
    <reaction evidence="9">
        <text>Couples ATP hydrolysis with the unwinding of duplex DNA by translocating in the 3'-5' direction.</text>
        <dbReference type="EC" id="5.6.2.4"/>
    </reaction>
</comment>
<keyword evidence="3" id="KW-0547">Nucleotide-binding</keyword>
<evidence type="ECO:0000256" key="8">
    <source>
        <dbReference type="ARBA" id="ARBA00023235"/>
    </source>
</evidence>
<evidence type="ECO:0000259" key="15">
    <source>
        <dbReference type="PROSITE" id="PS51194"/>
    </source>
</evidence>
<keyword evidence="8" id="KW-0413">Isomerase</keyword>
<keyword evidence="17" id="KW-1185">Reference proteome</keyword>
<dbReference type="PROSITE" id="PS51194">
    <property type="entry name" value="HELICASE_CTER"/>
    <property type="match status" value="1"/>
</dbReference>
<dbReference type="GO" id="GO:0005737">
    <property type="term" value="C:cytoplasm"/>
    <property type="evidence" value="ECO:0007669"/>
    <property type="project" value="TreeGrafter"/>
</dbReference>
<dbReference type="GO" id="GO:0005524">
    <property type="term" value="F:ATP binding"/>
    <property type="evidence" value="ECO:0007669"/>
    <property type="project" value="UniProtKB-KW"/>
</dbReference>
<evidence type="ECO:0000256" key="1">
    <source>
        <dbReference type="ARBA" id="ARBA00005446"/>
    </source>
</evidence>
<dbReference type="GO" id="GO:0046872">
    <property type="term" value="F:metal ion binding"/>
    <property type="evidence" value="ECO:0007669"/>
    <property type="project" value="UniProtKB-KW"/>
</dbReference>
<feature type="domain" description="Helicase C-terminal" evidence="15">
    <location>
        <begin position="298"/>
        <end position="444"/>
    </location>
</feature>
<feature type="region of interest" description="Disordered" evidence="13">
    <location>
        <begin position="1"/>
        <end position="66"/>
    </location>
</feature>
<evidence type="ECO:0000256" key="5">
    <source>
        <dbReference type="ARBA" id="ARBA00022806"/>
    </source>
</evidence>
<dbReference type="SMART" id="SM00487">
    <property type="entry name" value="DEXDc"/>
    <property type="match status" value="1"/>
</dbReference>
<dbReference type="Pfam" id="PF00270">
    <property type="entry name" value="DEAD"/>
    <property type="match status" value="1"/>
</dbReference>
<keyword evidence="5 16" id="KW-0347">Helicase</keyword>
<dbReference type="GO" id="GO:0006281">
    <property type="term" value="P:DNA repair"/>
    <property type="evidence" value="ECO:0007669"/>
    <property type="project" value="TreeGrafter"/>
</dbReference>
<reference evidence="16 17" key="1">
    <citation type="submission" date="2018-06" db="EMBL/GenBank/DDBJ databases">
        <authorList>
            <consortium name="Pathogen Informatics"/>
            <person name="Doyle S."/>
        </authorList>
    </citation>
    <scope>NUCLEOTIDE SEQUENCE [LARGE SCALE GENOMIC DNA]</scope>
    <source>
        <strain evidence="16 17">NCTC12858</strain>
    </source>
</reference>
<keyword evidence="4 16" id="KW-0378">Hydrolase</keyword>
<dbReference type="GO" id="GO:0006310">
    <property type="term" value="P:DNA recombination"/>
    <property type="evidence" value="ECO:0007669"/>
    <property type="project" value="InterPro"/>
</dbReference>
<dbReference type="Gene3D" id="1.10.10.10">
    <property type="entry name" value="Winged helix-like DNA-binding domain superfamily/Winged helix DNA-binding domain"/>
    <property type="match status" value="1"/>
</dbReference>
<evidence type="ECO:0000256" key="7">
    <source>
        <dbReference type="ARBA" id="ARBA00023125"/>
    </source>
</evidence>
<evidence type="ECO:0000313" key="17">
    <source>
        <dbReference type="Proteomes" id="UP000249300"/>
    </source>
</evidence>
<dbReference type="GO" id="GO:0009378">
    <property type="term" value="F:four-way junction helicase activity"/>
    <property type="evidence" value="ECO:0007669"/>
    <property type="project" value="TreeGrafter"/>
</dbReference>
<dbReference type="FunFam" id="3.40.50.300:FF:001389">
    <property type="entry name" value="ATP-dependent DNA helicase RecQ"/>
    <property type="match status" value="1"/>
</dbReference>
<dbReference type="RefSeq" id="WP_023940323.1">
    <property type="nucleotide sequence ID" value="NZ_LS483447.1"/>
</dbReference>
<dbReference type="Pfam" id="PF00271">
    <property type="entry name" value="Helicase_C"/>
    <property type="match status" value="1"/>
</dbReference>
<evidence type="ECO:0000256" key="2">
    <source>
        <dbReference type="ARBA" id="ARBA00022723"/>
    </source>
</evidence>
<dbReference type="GO" id="GO:0043590">
    <property type="term" value="C:bacterial nucleoid"/>
    <property type="evidence" value="ECO:0007669"/>
    <property type="project" value="TreeGrafter"/>
</dbReference>
<dbReference type="SUPFAM" id="SSF52540">
    <property type="entry name" value="P-loop containing nucleoside triphosphate hydrolases"/>
    <property type="match status" value="1"/>
</dbReference>
<evidence type="ECO:0000313" key="16">
    <source>
        <dbReference type="EMBL" id="SQH73602.1"/>
    </source>
</evidence>
<dbReference type="PANTHER" id="PTHR13710:SF105">
    <property type="entry name" value="ATP-DEPENDENT DNA HELICASE Q1"/>
    <property type="match status" value="1"/>
</dbReference>
<dbReference type="InterPro" id="IPR011545">
    <property type="entry name" value="DEAD/DEAH_box_helicase_dom"/>
</dbReference>
<dbReference type="EMBL" id="LS483447">
    <property type="protein sequence ID" value="SQH73602.1"/>
    <property type="molecule type" value="Genomic_DNA"/>
</dbReference>
<dbReference type="GO" id="GO:0016787">
    <property type="term" value="F:hydrolase activity"/>
    <property type="evidence" value="ECO:0007669"/>
    <property type="project" value="UniProtKB-KW"/>
</dbReference>
<accession>A0A2X4SI44</accession>
<dbReference type="InterPro" id="IPR027417">
    <property type="entry name" value="P-loop_NTPase"/>
</dbReference>
<dbReference type="EC" id="5.6.2.4" evidence="10"/>
<dbReference type="InterPro" id="IPR014001">
    <property type="entry name" value="Helicase_ATP-bd"/>
</dbReference>
<evidence type="ECO:0000256" key="10">
    <source>
        <dbReference type="ARBA" id="ARBA00034808"/>
    </source>
</evidence>